<name>A0ABR2TYF6_9ROSI</name>
<dbReference type="EMBL" id="JBBPBN010000004">
    <property type="protein sequence ID" value="KAK9042434.1"/>
    <property type="molecule type" value="Genomic_DNA"/>
</dbReference>
<sequence>MLSKFNFPDMSPLLLYEDLGTRPLDSVPFLLVQTALERLASPTPGRVECGEMGGEGRILSNWREQVYVSGGVTPPSNMNDHGGTTYASKVVNSSKNTGNTGKAKGFLEREVIVLEEYIHLHRI</sequence>
<gene>
    <name evidence="1" type="ORF">V6N11_017508</name>
</gene>
<organism evidence="1 2">
    <name type="scientific">Hibiscus sabdariffa</name>
    <name type="common">roselle</name>
    <dbReference type="NCBI Taxonomy" id="183260"/>
    <lineage>
        <taxon>Eukaryota</taxon>
        <taxon>Viridiplantae</taxon>
        <taxon>Streptophyta</taxon>
        <taxon>Embryophyta</taxon>
        <taxon>Tracheophyta</taxon>
        <taxon>Spermatophyta</taxon>
        <taxon>Magnoliopsida</taxon>
        <taxon>eudicotyledons</taxon>
        <taxon>Gunneridae</taxon>
        <taxon>Pentapetalae</taxon>
        <taxon>rosids</taxon>
        <taxon>malvids</taxon>
        <taxon>Malvales</taxon>
        <taxon>Malvaceae</taxon>
        <taxon>Malvoideae</taxon>
        <taxon>Hibiscus</taxon>
    </lineage>
</organism>
<proteinExistence type="predicted"/>
<dbReference type="Proteomes" id="UP001396334">
    <property type="component" value="Unassembled WGS sequence"/>
</dbReference>
<reference evidence="1 2" key="1">
    <citation type="journal article" date="2024" name="G3 (Bethesda)">
        <title>Genome assembly of Hibiscus sabdariffa L. provides insights into metabolisms of medicinal natural products.</title>
        <authorList>
            <person name="Kim T."/>
        </authorList>
    </citation>
    <scope>NUCLEOTIDE SEQUENCE [LARGE SCALE GENOMIC DNA]</scope>
    <source>
        <strain evidence="1">TK-2024</strain>
        <tissue evidence="1">Old leaves</tissue>
    </source>
</reference>
<protein>
    <submittedName>
        <fullName evidence="1">Uncharacterized protein</fullName>
    </submittedName>
</protein>
<evidence type="ECO:0000313" key="1">
    <source>
        <dbReference type="EMBL" id="KAK9042434.1"/>
    </source>
</evidence>
<evidence type="ECO:0000313" key="2">
    <source>
        <dbReference type="Proteomes" id="UP001396334"/>
    </source>
</evidence>
<comment type="caution">
    <text evidence="1">The sequence shown here is derived from an EMBL/GenBank/DDBJ whole genome shotgun (WGS) entry which is preliminary data.</text>
</comment>
<keyword evidence="2" id="KW-1185">Reference proteome</keyword>
<accession>A0ABR2TYF6</accession>